<feature type="transmembrane region" description="Helical" evidence="1">
    <location>
        <begin position="86"/>
        <end position="105"/>
    </location>
</feature>
<feature type="transmembrane region" description="Helical" evidence="1">
    <location>
        <begin position="239"/>
        <end position="255"/>
    </location>
</feature>
<feature type="transmembrane region" description="Helical" evidence="1">
    <location>
        <begin position="261"/>
        <end position="279"/>
    </location>
</feature>
<feature type="transmembrane region" description="Helical" evidence="1">
    <location>
        <begin position="53"/>
        <end position="74"/>
    </location>
</feature>
<dbReference type="RefSeq" id="WP_204708919.1">
    <property type="nucleotide sequence ID" value="NZ_JBHSZV010000035.1"/>
</dbReference>
<accession>A0ABW2EPW3</accession>
<dbReference type="EMBL" id="JBHSZV010000035">
    <property type="protein sequence ID" value="MFC7062971.1"/>
    <property type="molecule type" value="Genomic_DNA"/>
</dbReference>
<feature type="transmembrane region" description="Helical" evidence="1">
    <location>
        <begin position="428"/>
        <end position="451"/>
    </location>
</feature>
<keyword evidence="1" id="KW-0812">Transmembrane</keyword>
<protein>
    <recommendedName>
        <fullName evidence="4">Glycosyltransferase RgtA/B/C/D-like domain-containing protein</fullName>
    </recommendedName>
</protein>
<feature type="transmembrane region" description="Helical" evidence="1">
    <location>
        <begin position="291"/>
        <end position="310"/>
    </location>
</feature>
<keyword evidence="3" id="KW-1185">Reference proteome</keyword>
<evidence type="ECO:0000313" key="3">
    <source>
        <dbReference type="Proteomes" id="UP001596410"/>
    </source>
</evidence>
<feature type="transmembrane region" description="Helical" evidence="1">
    <location>
        <begin position="463"/>
        <end position="481"/>
    </location>
</feature>
<feature type="transmembrane region" description="Helical" evidence="1">
    <location>
        <begin position="191"/>
        <end position="212"/>
    </location>
</feature>
<evidence type="ECO:0008006" key="4">
    <source>
        <dbReference type="Google" id="ProtNLM"/>
    </source>
</evidence>
<feature type="transmembrane region" description="Helical" evidence="1">
    <location>
        <begin position="363"/>
        <end position="382"/>
    </location>
</feature>
<dbReference type="Proteomes" id="UP001596410">
    <property type="component" value="Unassembled WGS sequence"/>
</dbReference>
<evidence type="ECO:0000313" key="2">
    <source>
        <dbReference type="EMBL" id="MFC7062971.1"/>
    </source>
</evidence>
<comment type="caution">
    <text evidence="2">The sequence shown here is derived from an EMBL/GenBank/DDBJ whole genome shotgun (WGS) entry which is preliminary data.</text>
</comment>
<keyword evidence="1" id="KW-0472">Membrane</keyword>
<gene>
    <name evidence="2" type="ORF">ACFQIC_14150</name>
</gene>
<feature type="transmembrane region" description="Helical" evidence="1">
    <location>
        <begin position="218"/>
        <end position="234"/>
    </location>
</feature>
<proteinExistence type="predicted"/>
<name>A0ABW2EPW3_9BACI</name>
<evidence type="ECO:0000256" key="1">
    <source>
        <dbReference type="SAM" id="Phobius"/>
    </source>
</evidence>
<sequence>MITVILMFLAIFISFAGYGMYIRFRWGINPSIIPLLLFSSLVTILFIGGTLNILPLTVNLIFAAGLVLFIYNLIRIVKDISTLKVLLNPGIIFFLIASLFFAFLLKDALFIHYDNFSHWGLIVKEMVEGNSLPDDSTIVSFRNYPPGTAIFIYYIVSIMGFSESASLIAQGVLIAGTLASLFLFTSFKKPVISISVFLVSLLLLLIDGSMIYTLLVDSYLGYLSTAIVLISFYYRNQWSRLSLIVMPMLTFLVLVKDSGKIFLSFCLIWIIGLLINYIRKKEFNIRENWKNLIAWGFYLLFVPFFVNYLWSKYTAKAYEASYDSNRHAVTSDTFNLSDRSAELVNNLLPDLLQASFNLSSPTFQLMLFANAFAVLAVVYIFISQKQLAKTLIWTGIYVNILYLIYTALLYILYLFLMPENEAVYLAGFGRYNTSISIFFLGTLLIITLHSLTQSINFSGSIKLKEIVCMVIVALLLTIPQGQIQSFLQQDEPSTPALHEATELLKSLRTEKNISKENGVTVFNDLGESDRFYLRHVMWYKRSTFKTYTHTYCDSPKLEERIKINLGKSDYLLVLQSTNHIEKCLPDEGIQELNKGAYAINDGLITERINLPSYAEYDN</sequence>
<feature type="transmembrane region" description="Helical" evidence="1">
    <location>
        <begin position="6"/>
        <end position="24"/>
    </location>
</feature>
<feature type="transmembrane region" description="Helical" evidence="1">
    <location>
        <begin position="31"/>
        <end position="47"/>
    </location>
</feature>
<keyword evidence="1" id="KW-1133">Transmembrane helix</keyword>
<reference evidence="3" key="1">
    <citation type="journal article" date="2019" name="Int. J. Syst. Evol. Microbiol.">
        <title>The Global Catalogue of Microorganisms (GCM) 10K type strain sequencing project: providing services to taxonomists for standard genome sequencing and annotation.</title>
        <authorList>
            <consortium name="The Broad Institute Genomics Platform"/>
            <consortium name="The Broad Institute Genome Sequencing Center for Infectious Disease"/>
            <person name="Wu L."/>
            <person name="Ma J."/>
        </authorList>
    </citation>
    <scope>NUCLEOTIDE SEQUENCE [LARGE SCALE GENOMIC DNA]</scope>
    <source>
        <strain evidence="3">CGMCC 4.1621</strain>
    </source>
</reference>
<feature type="transmembrane region" description="Helical" evidence="1">
    <location>
        <begin position="151"/>
        <end position="184"/>
    </location>
</feature>
<organism evidence="2 3">
    <name type="scientific">Halobacillus seohaensis</name>
    <dbReference type="NCBI Taxonomy" id="447421"/>
    <lineage>
        <taxon>Bacteria</taxon>
        <taxon>Bacillati</taxon>
        <taxon>Bacillota</taxon>
        <taxon>Bacilli</taxon>
        <taxon>Bacillales</taxon>
        <taxon>Bacillaceae</taxon>
        <taxon>Halobacillus</taxon>
    </lineage>
</organism>
<feature type="transmembrane region" description="Helical" evidence="1">
    <location>
        <begin position="394"/>
        <end position="416"/>
    </location>
</feature>